<evidence type="ECO:0000313" key="3">
    <source>
        <dbReference type="Proteomes" id="UP001493487"/>
    </source>
</evidence>
<feature type="domain" description="SLH" evidence="1">
    <location>
        <begin position="134"/>
        <end position="194"/>
    </location>
</feature>
<name>A0ABV1KQY2_9BACL</name>
<dbReference type="InterPro" id="IPR001119">
    <property type="entry name" value="SLH_dom"/>
</dbReference>
<feature type="domain" description="SLH" evidence="1">
    <location>
        <begin position="69"/>
        <end position="132"/>
    </location>
</feature>
<keyword evidence="3" id="KW-1185">Reference proteome</keyword>
<reference evidence="2 3" key="1">
    <citation type="journal article" date="2023" name="Genome Announc.">
        <title>Pan-Genome Analyses of the Genus Cohnella and Proposal of the Novel Species Cohnella silvisoli sp. nov., Isolated from Forest Soil.</title>
        <authorList>
            <person name="Wang C."/>
            <person name="Mao L."/>
            <person name="Bao G."/>
            <person name="Zhu H."/>
        </authorList>
    </citation>
    <scope>NUCLEOTIDE SEQUENCE [LARGE SCALE GENOMIC DNA]</scope>
    <source>
        <strain evidence="2 3">NL03-T5-1</strain>
    </source>
</reference>
<feature type="domain" description="SLH" evidence="1">
    <location>
        <begin position="8"/>
        <end position="68"/>
    </location>
</feature>
<sequence length="198" mass="20712">MVVGQTAVVPVNFSDISGHWAEANIKKAVSGGIVKGYPDGTFKPNRTVTRAEFAVMLMNALKPQGEGAALTFTDTAKIGSWAQKAIAKAVQAGIIKGYEDGSFRPDAVITRAEMAAMIAAALGQTNQADATTGFADDKDIPTWAKASVAFVKQADIVQGKGNNQFAPGDNATRAEAVTVLLNMLAQKSNKNVSGLKAR</sequence>
<dbReference type="PROSITE" id="PS51272">
    <property type="entry name" value="SLH"/>
    <property type="match status" value="3"/>
</dbReference>
<organism evidence="2 3">
    <name type="scientific">Cohnella silvisoli</name>
    <dbReference type="NCBI Taxonomy" id="2873699"/>
    <lineage>
        <taxon>Bacteria</taxon>
        <taxon>Bacillati</taxon>
        <taxon>Bacillota</taxon>
        <taxon>Bacilli</taxon>
        <taxon>Bacillales</taxon>
        <taxon>Paenibacillaceae</taxon>
        <taxon>Cohnella</taxon>
    </lineage>
</organism>
<dbReference type="RefSeq" id="WP_232187658.1">
    <property type="nucleotide sequence ID" value="NZ_JAIOAP010000013.1"/>
</dbReference>
<dbReference type="InterPro" id="IPR051465">
    <property type="entry name" value="Cell_Envelope_Struct_Comp"/>
</dbReference>
<comment type="caution">
    <text evidence="2">The sequence shown here is derived from an EMBL/GenBank/DDBJ whole genome shotgun (WGS) entry which is preliminary data.</text>
</comment>
<dbReference type="Pfam" id="PF00395">
    <property type="entry name" value="SLH"/>
    <property type="match status" value="3"/>
</dbReference>
<proteinExistence type="predicted"/>
<dbReference type="EMBL" id="JASKHM010000004">
    <property type="protein sequence ID" value="MEQ4482371.1"/>
    <property type="molecule type" value="Genomic_DNA"/>
</dbReference>
<dbReference type="PANTHER" id="PTHR43308">
    <property type="entry name" value="OUTER MEMBRANE PROTEIN ALPHA-RELATED"/>
    <property type="match status" value="1"/>
</dbReference>
<gene>
    <name evidence="2" type="ORF">QJS35_08185</name>
</gene>
<dbReference type="Proteomes" id="UP001493487">
    <property type="component" value="Unassembled WGS sequence"/>
</dbReference>
<protein>
    <submittedName>
        <fullName evidence="2">S-layer homology domain-containing protein</fullName>
    </submittedName>
</protein>
<accession>A0ABV1KQY2</accession>
<evidence type="ECO:0000313" key="2">
    <source>
        <dbReference type="EMBL" id="MEQ4482371.1"/>
    </source>
</evidence>
<evidence type="ECO:0000259" key="1">
    <source>
        <dbReference type="PROSITE" id="PS51272"/>
    </source>
</evidence>
<dbReference type="PANTHER" id="PTHR43308:SF5">
    <property type="entry name" value="S-LAYER PROTEIN _ PEPTIDOGLYCAN ENDO-BETA-N-ACETYLGLUCOSAMINIDASE"/>
    <property type="match status" value="1"/>
</dbReference>